<comment type="caution">
    <text evidence="1">The sequence shown here is derived from an EMBL/GenBank/DDBJ whole genome shotgun (WGS) entry which is preliminary data.</text>
</comment>
<keyword evidence="2" id="KW-1185">Reference proteome</keyword>
<dbReference type="Pfam" id="PF06234">
    <property type="entry name" value="TmoB"/>
    <property type="match status" value="1"/>
</dbReference>
<dbReference type="GO" id="GO:0004497">
    <property type="term" value="F:monooxygenase activity"/>
    <property type="evidence" value="ECO:0007669"/>
    <property type="project" value="UniProtKB-KW"/>
</dbReference>
<protein>
    <submittedName>
        <fullName evidence="1">Toluene monooxygenase system protein B</fullName>
    </submittedName>
</protein>
<sequence>MAPLPLTATFAGDIVTLAVLVDDEDTAATVGEKIAHHVAGRRVAARPAPVRVQLDGRVLDPDEVIGRSGATHLTHVEAFFDDRDD</sequence>
<organism evidence="1 2">
    <name type="scientific">Actinomadura pelletieri DSM 43383</name>
    <dbReference type="NCBI Taxonomy" id="1120940"/>
    <lineage>
        <taxon>Bacteria</taxon>
        <taxon>Bacillati</taxon>
        <taxon>Actinomycetota</taxon>
        <taxon>Actinomycetes</taxon>
        <taxon>Streptosporangiales</taxon>
        <taxon>Thermomonosporaceae</taxon>
        <taxon>Actinomadura</taxon>
    </lineage>
</organism>
<name>A0A495QX53_9ACTN</name>
<gene>
    <name evidence="1" type="ORF">BZB76_0136</name>
</gene>
<dbReference type="InterPro" id="IPR009355">
    <property type="entry name" value="Toluene_mOase_B"/>
</dbReference>
<evidence type="ECO:0000313" key="1">
    <source>
        <dbReference type="EMBL" id="RKS78708.1"/>
    </source>
</evidence>
<dbReference type="Proteomes" id="UP000274601">
    <property type="component" value="Unassembled WGS sequence"/>
</dbReference>
<proteinExistence type="predicted"/>
<dbReference type="InterPro" id="IPR036713">
    <property type="entry name" value="TmoB-like_sf"/>
</dbReference>
<dbReference type="OrthoDB" id="3217472at2"/>
<dbReference type="Gene3D" id="3.10.20.270">
    <property type="entry name" value="TmoB-like"/>
    <property type="match status" value="1"/>
</dbReference>
<dbReference type="AlphaFoldDB" id="A0A495QX53"/>
<keyword evidence="1" id="KW-0503">Monooxygenase</keyword>
<dbReference type="SUPFAM" id="SSF110814">
    <property type="entry name" value="TmoB-like"/>
    <property type="match status" value="1"/>
</dbReference>
<evidence type="ECO:0000313" key="2">
    <source>
        <dbReference type="Proteomes" id="UP000274601"/>
    </source>
</evidence>
<keyword evidence="1" id="KW-0560">Oxidoreductase</keyword>
<reference evidence="1 2" key="1">
    <citation type="submission" date="2018-10" db="EMBL/GenBank/DDBJ databases">
        <title>Genomic Encyclopedia of Archaeal and Bacterial Type Strains, Phase II (KMG-II): from individual species to whole genera.</title>
        <authorList>
            <person name="Goeker M."/>
        </authorList>
    </citation>
    <scope>NUCLEOTIDE SEQUENCE [LARGE SCALE GENOMIC DNA]</scope>
    <source>
        <strain evidence="1 2">DSM 43383</strain>
    </source>
</reference>
<accession>A0A495QX53</accession>
<dbReference type="EMBL" id="RBWU01000001">
    <property type="protein sequence ID" value="RKS78708.1"/>
    <property type="molecule type" value="Genomic_DNA"/>
</dbReference>
<dbReference type="RefSeq" id="WP_121432332.1">
    <property type="nucleotide sequence ID" value="NZ_RBWU01000001.1"/>
</dbReference>